<proteinExistence type="predicted"/>
<sequence>MDATAARSWMLNSELDPNVQQHPAIEDGTLTGQKVAGNHALQPLQKGHLVFYLGAERLRCLRELVL</sequence>
<accession>A0A0P1AGU7</accession>
<name>A0A0P1AGU7_PLAHL</name>
<organism evidence="1 2">
    <name type="scientific">Plasmopara halstedii</name>
    <name type="common">Downy mildew of sunflower</name>
    <dbReference type="NCBI Taxonomy" id="4781"/>
    <lineage>
        <taxon>Eukaryota</taxon>
        <taxon>Sar</taxon>
        <taxon>Stramenopiles</taxon>
        <taxon>Oomycota</taxon>
        <taxon>Peronosporomycetes</taxon>
        <taxon>Peronosporales</taxon>
        <taxon>Peronosporaceae</taxon>
        <taxon>Plasmopara</taxon>
    </lineage>
</organism>
<dbReference type="RefSeq" id="XP_024576451.1">
    <property type="nucleotide sequence ID" value="XM_024725701.1"/>
</dbReference>
<protein>
    <submittedName>
        <fullName evidence="1">Uncharacterized protein</fullName>
    </submittedName>
</protein>
<evidence type="ECO:0000313" key="2">
    <source>
        <dbReference type="Proteomes" id="UP000054928"/>
    </source>
</evidence>
<evidence type="ECO:0000313" key="1">
    <source>
        <dbReference type="EMBL" id="CEG40082.1"/>
    </source>
</evidence>
<reference evidence="2" key="1">
    <citation type="submission" date="2014-09" db="EMBL/GenBank/DDBJ databases">
        <authorList>
            <person name="Sharma Rahul"/>
            <person name="Thines Marco"/>
        </authorList>
    </citation>
    <scope>NUCLEOTIDE SEQUENCE [LARGE SCALE GENOMIC DNA]</scope>
</reference>
<dbReference type="AlphaFoldDB" id="A0A0P1AGU7"/>
<dbReference type="Proteomes" id="UP000054928">
    <property type="component" value="Unassembled WGS sequence"/>
</dbReference>
<dbReference type="GeneID" id="36405357"/>
<dbReference type="EMBL" id="CCYD01000468">
    <property type="protein sequence ID" value="CEG40082.1"/>
    <property type="molecule type" value="Genomic_DNA"/>
</dbReference>
<keyword evidence="2" id="KW-1185">Reference proteome</keyword>